<dbReference type="FunFam" id="3.80.10.10:FF:000095">
    <property type="entry name" value="LRR receptor-like serine/threonine-protein kinase GSO1"/>
    <property type="match status" value="1"/>
</dbReference>
<evidence type="ECO:0000256" key="10">
    <source>
        <dbReference type="ARBA" id="ARBA00023180"/>
    </source>
</evidence>
<dbReference type="InterPro" id="IPR001611">
    <property type="entry name" value="Leu-rich_rpt"/>
</dbReference>
<evidence type="ECO:0000256" key="7">
    <source>
        <dbReference type="ARBA" id="ARBA00022737"/>
    </source>
</evidence>
<keyword evidence="4" id="KW-0433">Leucine-rich repeat</keyword>
<organism evidence="13">
    <name type="scientific">Panicum hallii</name>
    <dbReference type="NCBI Taxonomy" id="206008"/>
    <lineage>
        <taxon>Eukaryota</taxon>
        <taxon>Viridiplantae</taxon>
        <taxon>Streptophyta</taxon>
        <taxon>Embryophyta</taxon>
        <taxon>Tracheophyta</taxon>
        <taxon>Spermatophyta</taxon>
        <taxon>Magnoliopsida</taxon>
        <taxon>Liliopsida</taxon>
        <taxon>Poales</taxon>
        <taxon>Poaceae</taxon>
        <taxon>PACMAD clade</taxon>
        <taxon>Panicoideae</taxon>
        <taxon>Panicodae</taxon>
        <taxon>Paniceae</taxon>
        <taxon>Panicinae</taxon>
        <taxon>Panicum</taxon>
        <taxon>Panicum sect. Panicum</taxon>
    </lineage>
</organism>
<dbReference type="Gramene" id="PVH37014">
    <property type="protein sequence ID" value="PVH37014"/>
    <property type="gene ID" value="PAHAL_6G219300"/>
</dbReference>
<evidence type="ECO:0000256" key="1">
    <source>
        <dbReference type="ARBA" id="ARBA00004251"/>
    </source>
</evidence>
<feature type="domain" description="Leucine-rich repeat-containing N-terminal plant-type" evidence="12">
    <location>
        <begin position="26"/>
        <end position="77"/>
    </location>
</feature>
<keyword evidence="8" id="KW-1133">Transmembrane helix</keyword>
<keyword evidence="3" id="KW-1003">Cell membrane</keyword>
<dbReference type="Pfam" id="PF00560">
    <property type="entry name" value="LRR_1"/>
    <property type="match status" value="9"/>
</dbReference>
<keyword evidence="10" id="KW-0325">Glycoprotein</keyword>
<protein>
    <recommendedName>
        <fullName evidence="12">Leucine-rich repeat-containing N-terminal plant-type domain-containing protein</fullName>
    </recommendedName>
</protein>
<dbReference type="InterPro" id="IPR046956">
    <property type="entry name" value="RLP23-like"/>
</dbReference>
<dbReference type="Pfam" id="PF08263">
    <property type="entry name" value="LRRNT_2"/>
    <property type="match status" value="1"/>
</dbReference>
<gene>
    <name evidence="13" type="ORF">PAHAL_6G219300</name>
</gene>
<sequence length="1219" mass="134371">MVCLHHFPSYLLLVIVILATSGGGCHQDQSAALLRLRASFRFPDTDSNCPWFSFDGRTLLPWKVDTSCCTWDGVTCDGTSGHVTALDLSRLCISGNLSSSDIFELTSLRSLSLAFNNFDANPWPNRGFEQLTELKYLDLSYSGLSGALPVENGQLSNLVALDLSGLDLKNLSLLHTLIDSLGNLQELQLEEVIISASPTDLAHASSTNTTSGLKELSIGWCTITGGRFDTDLANLLFHSKFANLVTLYLSGFDLKNLSLHTLISSLGNLQELYLEEVNIWWVSPSDLAHASSNNTTSSLKELSMWQCTIKGGHFDTVLTMLANLEMLYLYGFDLKNLSLHTLISRLGNLQELHLEEIIISANPTDLAHASSTNTTSGIKKLTMLGCTITSGRLDTVLSKLPFLSTLILDGTNISGPTPVPEHFADFSSLAVLSLDSCGLTGTFPSWIFRIKSLMSLDVSGNENLCGELPEFIQGSALQVLRLSGTKFSGKIPESIGSLRNLTELDLSNCLLYGPIPSFSQWPMISWVDLSGNNLTGSLPSDGYLSLHNLTRITLSNNSISGAIPASLFSHPSLEYLDLSQNNFTGNFLLYPNISSSLTKIDVSFNKLEGPLPKLLSKFVGLEWLDLSSNNLTGTVDLSFIKNYRTLYYLSLSYNKLSVVVEDGNHSYAEHPIIWEHLGLASCNLSYVPKFLMHQISITDLDLSSNNIGGHIPDWIWGIGSLALNLSHNSFTSVNTNLSNALVSDFDLHSNKIEGALPLPPWGTYRADYSNNHFNSSIMPEFWSRISSATSLSLANNSLIGEVSHLICSATNIEVLDLSFNSFSGLIPPCLLKHNEGLEILNLRGNNFHGPLPQDIINECALQIIDLNGNKLEGKLPVSMINCQMLQVLDLGNNRIVDTYPEWLGVLPLLKVLVLKSNMFHGPIDYEMNKQTNPFFLKLQVLDLSSNYFNGSIPTRFLKQFKAMMVISPGAPSMYVEIIPKSLNSSSGYRESVTVSLKGQETTLVQILSVFTYIDLSNNNFMGVIPNAICDLKFLKQLNLSRNSFTGEIPPSIANMMQLESLDLSYNQLFGEIPPAMAAMSFLEVLNLSYNHLSGMIPQSSQFLTFPNTSFLGNDRLCGKPLARLCETNHAPSAAATPGSSKELNWEFLSVEVGVVSGLAIVVATMLLWGNGRGWVYWHVDKFWLQVLQPWICRRRRRKWISCMVVCVWLSDVCKNMSEH</sequence>
<evidence type="ECO:0000259" key="12">
    <source>
        <dbReference type="Pfam" id="PF08263"/>
    </source>
</evidence>
<dbReference type="EMBL" id="CM008051">
    <property type="protein sequence ID" value="PVH37014.1"/>
    <property type="molecule type" value="Genomic_DNA"/>
</dbReference>
<dbReference type="PANTHER" id="PTHR48061">
    <property type="entry name" value="LEUCINE-RICH REPEAT RECEPTOR PROTEIN KINASE EMS1-LIKE-RELATED"/>
    <property type="match status" value="1"/>
</dbReference>
<comment type="subcellular location">
    <subcellularLocation>
        <location evidence="1">Cell membrane</location>
        <topology evidence="1">Single-pass type I membrane protein</topology>
    </subcellularLocation>
</comment>
<dbReference type="AlphaFoldDB" id="A0A2T8IH54"/>
<dbReference type="PROSITE" id="PS51450">
    <property type="entry name" value="LRR"/>
    <property type="match status" value="1"/>
</dbReference>
<accession>A0A2T8IH54</accession>
<dbReference type="SUPFAM" id="SSF52058">
    <property type="entry name" value="L domain-like"/>
    <property type="match status" value="4"/>
</dbReference>
<dbReference type="Gene3D" id="3.80.10.10">
    <property type="entry name" value="Ribonuclease Inhibitor"/>
    <property type="match status" value="3"/>
</dbReference>
<dbReference type="GO" id="GO:0005886">
    <property type="term" value="C:plasma membrane"/>
    <property type="evidence" value="ECO:0007669"/>
    <property type="project" value="UniProtKB-SubCell"/>
</dbReference>
<dbReference type="InterPro" id="IPR003591">
    <property type="entry name" value="Leu-rich_rpt_typical-subtyp"/>
</dbReference>
<reference evidence="13" key="1">
    <citation type="submission" date="2018-04" db="EMBL/GenBank/DDBJ databases">
        <title>WGS assembly of Panicum hallii.</title>
        <authorList>
            <person name="Lovell J."/>
            <person name="Jenkins J."/>
            <person name="Lowry D."/>
            <person name="Mamidi S."/>
            <person name="Sreedasyam A."/>
            <person name="Weng X."/>
            <person name="Barry K."/>
            <person name="Bonette J."/>
            <person name="Campitelli B."/>
            <person name="Daum C."/>
            <person name="Gordon S."/>
            <person name="Gould B."/>
            <person name="Lipzen A."/>
            <person name="Macqueen A."/>
            <person name="Palacio-Mejia J."/>
            <person name="Plott C."/>
            <person name="Shakirov E."/>
            <person name="Shu S."/>
            <person name="Yoshinaga Y."/>
            <person name="Zane M."/>
            <person name="Rokhsar D."/>
            <person name="Grimwood J."/>
            <person name="Schmutz J."/>
            <person name="Juenger T."/>
        </authorList>
    </citation>
    <scope>NUCLEOTIDE SEQUENCE [LARGE SCALE GENOMIC DNA]</scope>
    <source>
        <strain evidence="13">FIL2</strain>
    </source>
</reference>
<evidence type="ECO:0000256" key="9">
    <source>
        <dbReference type="ARBA" id="ARBA00023136"/>
    </source>
</evidence>
<evidence type="ECO:0000256" key="4">
    <source>
        <dbReference type="ARBA" id="ARBA00022614"/>
    </source>
</evidence>
<keyword evidence="5" id="KW-0812">Transmembrane</keyword>
<keyword evidence="7" id="KW-0677">Repeat</keyword>
<dbReference type="PRINTS" id="PR00019">
    <property type="entry name" value="LEURICHRPT"/>
</dbReference>
<feature type="chain" id="PRO_5015663548" description="Leucine-rich repeat-containing N-terminal plant-type domain-containing protein" evidence="11">
    <location>
        <begin position="28"/>
        <end position="1219"/>
    </location>
</feature>
<dbReference type="Proteomes" id="UP000243499">
    <property type="component" value="Chromosome 6"/>
</dbReference>
<evidence type="ECO:0000256" key="8">
    <source>
        <dbReference type="ARBA" id="ARBA00022989"/>
    </source>
</evidence>
<feature type="signal peptide" evidence="11">
    <location>
        <begin position="1"/>
        <end position="27"/>
    </location>
</feature>
<evidence type="ECO:0000313" key="13">
    <source>
        <dbReference type="EMBL" id="PVH37014.1"/>
    </source>
</evidence>
<keyword evidence="6 11" id="KW-0732">Signal</keyword>
<dbReference type="FunFam" id="3.80.10.10:FF:000213">
    <property type="entry name" value="Tyrosine-sulfated glycopeptide receptor 1"/>
    <property type="match status" value="1"/>
</dbReference>
<dbReference type="InterPro" id="IPR013210">
    <property type="entry name" value="LRR_N_plant-typ"/>
</dbReference>
<dbReference type="SMART" id="SM00369">
    <property type="entry name" value="LRR_TYP"/>
    <property type="match status" value="8"/>
</dbReference>
<proteinExistence type="inferred from homology"/>
<dbReference type="Pfam" id="PF13855">
    <property type="entry name" value="LRR_8"/>
    <property type="match status" value="2"/>
</dbReference>
<dbReference type="PANTHER" id="PTHR48061:SF14">
    <property type="entry name" value="LEUCINE-RICH REPEAT-CONTAINING N-TERMINAL PLANT-TYPE DOMAIN-CONTAINING PROTEIN"/>
    <property type="match status" value="1"/>
</dbReference>
<name>A0A2T8IH54_9POAL</name>
<comment type="similarity">
    <text evidence="2">Belongs to the RLP family.</text>
</comment>
<dbReference type="InterPro" id="IPR032675">
    <property type="entry name" value="LRR_dom_sf"/>
</dbReference>
<evidence type="ECO:0000256" key="11">
    <source>
        <dbReference type="SAM" id="SignalP"/>
    </source>
</evidence>
<evidence type="ECO:0000256" key="2">
    <source>
        <dbReference type="ARBA" id="ARBA00009592"/>
    </source>
</evidence>
<keyword evidence="9" id="KW-0472">Membrane</keyword>
<evidence type="ECO:0000256" key="3">
    <source>
        <dbReference type="ARBA" id="ARBA00022475"/>
    </source>
</evidence>
<evidence type="ECO:0000256" key="6">
    <source>
        <dbReference type="ARBA" id="ARBA00022729"/>
    </source>
</evidence>
<evidence type="ECO:0000256" key="5">
    <source>
        <dbReference type="ARBA" id="ARBA00022692"/>
    </source>
</evidence>